<feature type="domain" description="Nitroreductase" evidence="3">
    <location>
        <begin position="250"/>
        <end position="335"/>
    </location>
</feature>
<gene>
    <name evidence="4" type="ORF">HKB35_01505</name>
</gene>
<dbReference type="GO" id="GO:0016491">
    <property type="term" value="F:oxidoreductase activity"/>
    <property type="evidence" value="ECO:0007669"/>
    <property type="project" value="UniProtKB-KW"/>
</dbReference>
<dbReference type="EMBL" id="JABCMA010000001">
    <property type="protein sequence ID" value="NMR72295.1"/>
    <property type="molecule type" value="Genomic_DNA"/>
</dbReference>
<dbReference type="SUPFAM" id="SSF55469">
    <property type="entry name" value="FMN-dependent nitroreductase-like"/>
    <property type="match status" value="1"/>
</dbReference>
<dbReference type="GeneID" id="75169020"/>
<dbReference type="Proteomes" id="UP000565155">
    <property type="component" value="Unassembled WGS sequence"/>
</dbReference>
<sequence>MKSLLLKLLNKNTKTRIKALIENTKAGLMRVMSKTRFTSSLYYTFFSTEFYREHQSVLKGSLRYHDNNTKAKDNRVLLRRNVHRLEKGLIMRPRRDVFATRYIQETVDAFVVTCNNQQLKKEELDWCVSVLSYFFEIAGKDSDIDKAKADYFACLEKLQSLDELTMCSVPYAKNTSEVSEITTEQLEKLFKQRRSTRWYLDQSVEMEKIERAMTIAKQAPSACNRQPFKFHVVTDKDMVNKVADTAMGTVGFGHNFPMIIAIVGDLSAYPAERDRHVIYIDGSLVAMQFALALETMELSSCMINWPDVEDREKRLEKLLDLDPHERTVMLMSVGYADPEGFIPFSHKKDNSDLIKVVK</sequence>
<feature type="domain" description="Nitroreductase" evidence="3">
    <location>
        <begin position="191"/>
        <end position="248"/>
    </location>
</feature>
<evidence type="ECO:0000313" key="4">
    <source>
        <dbReference type="EMBL" id="NMR72295.1"/>
    </source>
</evidence>
<dbReference type="CDD" id="cd02062">
    <property type="entry name" value="Nitro_FMN_reductase"/>
    <property type="match status" value="1"/>
</dbReference>
<keyword evidence="2" id="KW-0560">Oxidoreductase</keyword>
<dbReference type="PANTHER" id="PTHR43673">
    <property type="entry name" value="NAD(P)H NITROREDUCTASE YDGI-RELATED"/>
    <property type="match status" value="1"/>
</dbReference>
<accession>A0A0P7ETW4</accession>
<dbReference type="Pfam" id="PF00881">
    <property type="entry name" value="Nitroreductase"/>
    <property type="match status" value="2"/>
</dbReference>
<evidence type="ECO:0000259" key="3">
    <source>
        <dbReference type="Pfam" id="PF00881"/>
    </source>
</evidence>
<comment type="caution">
    <text evidence="4">The sequence shown here is derived from an EMBL/GenBank/DDBJ whole genome shotgun (WGS) entry which is preliminary data.</text>
</comment>
<reference evidence="4 5" key="1">
    <citation type="submission" date="2020-04" db="EMBL/GenBank/DDBJ databases">
        <title>Whole-genome sequencing of Vibrio spp. from China reveals different genetic environments of blaCTX-M-14 among diverse lineages.</title>
        <authorList>
            <person name="Zheng Z."/>
            <person name="Ye L."/>
            <person name="Chen S."/>
        </authorList>
    </citation>
    <scope>NUCLEOTIDE SEQUENCE [LARGE SCALE GENOMIC DNA]</scope>
    <source>
        <strain evidence="4 5">Vb1636</strain>
    </source>
</reference>
<evidence type="ECO:0000256" key="2">
    <source>
        <dbReference type="ARBA" id="ARBA00023002"/>
    </source>
</evidence>
<proteinExistence type="inferred from homology"/>
<name>A0A0P7ETW4_VIBAL</name>
<dbReference type="Gene3D" id="3.40.109.10">
    <property type="entry name" value="NADH Oxidase"/>
    <property type="match status" value="1"/>
</dbReference>
<evidence type="ECO:0000313" key="5">
    <source>
        <dbReference type="Proteomes" id="UP000565155"/>
    </source>
</evidence>
<dbReference type="InterPro" id="IPR000415">
    <property type="entry name" value="Nitroreductase-like"/>
</dbReference>
<protein>
    <submittedName>
        <fullName evidence="4">Nitroreductase family protein</fullName>
    </submittedName>
</protein>
<comment type="similarity">
    <text evidence="1">Belongs to the nitroreductase family.</text>
</comment>
<dbReference type="PANTHER" id="PTHR43673:SF10">
    <property type="entry name" value="NADH DEHYDROGENASE_NAD(P)H NITROREDUCTASE XCC3605-RELATED"/>
    <property type="match status" value="1"/>
</dbReference>
<dbReference type="OrthoDB" id="9802510at2"/>
<evidence type="ECO:0000256" key="1">
    <source>
        <dbReference type="ARBA" id="ARBA00007118"/>
    </source>
</evidence>
<organism evidence="4 5">
    <name type="scientific">Vibrio alginolyticus</name>
    <dbReference type="NCBI Taxonomy" id="663"/>
    <lineage>
        <taxon>Bacteria</taxon>
        <taxon>Pseudomonadati</taxon>
        <taxon>Pseudomonadota</taxon>
        <taxon>Gammaproteobacteria</taxon>
        <taxon>Vibrionales</taxon>
        <taxon>Vibrionaceae</taxon>
        <taxon>Vibrio</taxon>
    </lineage>
</organism>
<dbReference type="RefSeq" id="WP_042522621.1">
    <property type="nucleotide sequence ID" value="NZ_CP071058.1"/>
</dbReference>
<dbReference type="AlphaFoldDB" id="A0A0P7ETW4"/>
<dbReference type="InterPro" id="IPR029479">
    <property type="entry name" value="Nitroreductase"/>
</dbReference>